<dbReference type="RefSeq" id="WP_012663102.1">
    <property type="nucleotide sequence ID" value="NC_012108.1"/>
</dbReference>
<evidence type="ECO:0000313" key="1">
    <source>
        <dbReference type="EMBL" id="ACN13858.1"/>
    </source>
</evidence>
<evidence type="ECO:0000313" key="2">
    <source>
        <dbReference type="Proteomes" id="UP000000442"/>
    </source>
</evidence>
<name>C0QJK5_DESAH</name>
<gene>
    <name evidence="1" type="ordered locus">HRM2_07440</name>
</gene>
<sequence>MENIKSTKALYTAQESYYFILSRRLGYYRRLSDMDDELTHGFVDKQVQKIKQSDPESFETVFHNLRRQII</sequence>
<dbReference type="EMBL" id="CP001087">
    <property type="protein sequence ID" value="ACN13858.1"/>
    <property type="molecule type" value="Genomic_DNA"/>
</dbReference>
<dbReference type="STRING" id="177437.HRM2_07440"/>
<proteinExistence type="predicted"/>
<dbReference type="KEGG" id="dat:HRM2_07440"/>
<dbReference type="AlphaFoldDB" id="C0QJK5"/>
<keyword evidence="2" id="KW-1185">Reference proteome</keyword>
<dbReference type="HOGENOM" id="CLU_2751151_0_0_7"/>
<organism evidence="1 2">
    <name type="scientific">Desulforapulum autotrophicum (strain ATCC 43914 / DSM 3382 / VKM B-1955 / HRM2)</name>
    <name type="common">Desulfobacterium autotrophicum</name>
    <dbReference type="NCBI Taxonomy" id="177437"/>
    <lineage>
        <taxon>Bacteria</taxon>
        <taxon>Pseudomonadati</taxon>
        <taxon>Thermodesulfobacteriota</taxon>
        <taxon>Desulfobacteria</taxon>
        <taxon>Desulfobacterales</taxon>
        <taxon>Desulfobacteraceae</taxon>
        <taxon>Desulforapulum</taxon>
    </lineage>
</organism>
<accession>C0QJK5</accession>
<dbReference type="Proteomes" id="UP000000442">
    <property type="component" value="Chromosome"/>
</dbReference>
<protein>
    <submittedName>
        <fullName evidence="1">Uncharacterized protein</fullName>
    </submittedName>
</protein>
<reference evidence="1 2" key="1">
    <citation type="journal article" date="2009" name="Environ. Microbiol.">
        <title>Genome sequence of Desulfobacterium autotrophicum HRM2, a marine sulfate reducer oxidizing organic carbon completely to carbon dioxide.</title>
        <authorList>
            <person name="Strittmatter A.W."/>
            <person name="Liesegang H."/>
            <person name="Rabus R."/>
            <person name="Decker I."/>
            <person name="Amann J."/>
            <person name="Andres S."/>
            <person name="Henne A."/>
            <person name="Fricke W.F."/>
            <person name="Martinez-Arias R."/>
            <person name="Bartels D."/>
            <person name="Goesmann A."/>
            <person name="Krause L."/>
            <person name="Puehler A."/>
            <person name="Klenk H.P."/>
            <person name="Richter M."/>
            <person name="Schuler M."/>
            <person name="Gloeckner F.O."/>
            <person name="Meyerdierks A."/>
            <person name="Gottschalk G."/>
            <person name="Amann R."/>
        </authorList>
    </citation>
    <scope>NUCLEOTIDE SEQUENCE [LARGE SCALE GENOMIC DNA]</scope>
    <source>
        <strain evidence="2">ATCC 43914 / DSM 3382 / HRM2</strain>
    </source>
</reference>